<sequence>MSSPFSRSRPGQRSRLPELSDVLMRRTRAPLDLYCFYIFLQQENAEDALDCWLDMQQHENLCRAYFKDLRKTGRTVEEDWPEFWDYARQHGSIFSSIAGVNEHSINHQGETGPPLASEKGAAQHFDEKYRDHDGEQFEDATDDEQGLSHSARFRARRDTEAHVPRTPRNISASNTPQLLSSPDMSPEQNNGRFAHTSPGAGAPSIGKSSARGPSRASFVDSFFGTATGNNIHPAHTTGDVNQHGELAGKGATVGSRGVRRVSRAPTVIPRKQAITQQDLVASGERIYWRYLLPGAEKEIYLPPPIRIHEFPRNPELDDDLSTPADPRIPDYFHSAKEYIFKALQDDAFVRFIRAKAFCNLTRLGTFIRLFAGLFCLWASFVVAFTLVFYDYKPKIRRLYLIIPFFFAFYFLISACYALDPLLVLLNRSETHPFQTIKMGEPYVQKILRGRAALVMAEVILLTAIMAIIWYFVPGHRL</sequence>
<evidence type="ECO:0000313" key="1">
    <source>
        <dbReference type="EMBL" id="KAJ9112782.1"/>
    </source>
</evidence>
<protein>
    <submittedName>
        <fullName evidence="1">Uncharacterized protein</fullName>
    </submittedName>
</protein>
<keyword evidence="2" id="KW-1185">Reference proteome</keyword>
<dbReference type="Proteomes" id="UP001230649">
    <property type="component" value="Unassembled WGS sequence"/>
</dbReference>
<accession>A0ACC2WNZ0</accession>
<comment type="caution">
    <text evidence="1">The sequence shown here is derived from an EMBL/GenBank/DDBJ whole genome shotgun (WGS) entry which is preliminary data.</text>
</comment>
<evidence type="ECO:0000313" key="2">
    <source>
        <dbReference type="Proteomes" id="UP001230649"/>
    </source>
</evidence>
<name>A0ACC2WNZ0_9TREE</name>
<gene>
    <name evidence="1" type="ORF">QFC20_002109</name>
</gene>
<reference evidence="1" key="1">
    <citation type="submission" date="2023-04" db="EMBL/GenBank/DDBJ databases">
        <title>Draft Genome sequencing of Naganishia species isolated from polar environments using Oxford Nanopore Technology.</title>
        <authorList>
            <person name="Leo P."/>
            <person name="Venkateswaran K."/>
        </authorList>
    </citation>
    <scope>NUCLEOTIDE SEQUENCE</scope>
    <source>
        <strain evidence="1">MNA-CCFEE 5262</strain>
    </source>
</reference>
<dbReference type="EMBL" id="JASBWS010000014">
    <property type="protein sequence ID" value="KAJ9112782.1"/>
    <property type="molecule type" value="Genomic_DNA"/>
</dbReference>
<organism evidence="1 2">
    <name type="scientific">Naganishia adeliensis</name>
    <dbReference type="NCBI Taxonomy" id="92952"/>
    <lineage>
        <taxon>Eukaryota</taxon>
        <taxon>Fungi</taxon>
        <taxon>Dikarya</taxon>
        <taxon>Basidiomycota</taxon>
        <taxon>Agaricomycotina</taxon>
        <taxon>Tremellomycetes</taxon>
        <taxon>Filobasidiales</taxon>
        <taxon>Filobasidiaceae</taxon>
        <taxon>Naganishia</taxon>
    </lineage>
</organism>
<proteinExistence type="predicted"/>